<organism evidence="2 3">
    <name type="scientific">Aspergillus tanneri</name>
    <dbReference type="NCBI Taxonomy" id="1220188"/>
    <lineage>
        <taxon>Eukaryota</taxon>
        <taxon>Fungi</taxon>
        <taxon>Dikarya</taxon>
        <taxon>Ascomycota</taxon>
        <taxon>Pezizomycotina</taxon>
        <taxon>Eurotiomycetes</taxon>
        <taxon>Eurotiomycetidae</taxon>
        <taxon>Eurotiales</taxon>
        <taxon>Aspergillaceae</taxon>
        <taxon>Aspergillus</taxon>
        <taxon>Aspergillus subgen. Circumdati</taxon>
    </lineage>
</organism>
<dbReference type="Proteomes" id="UP000308092">
    <property type="component" value="Unassembled WGS sequence"/>
</dbReference>
<proteinExistence type="predicted"/>
<protein>
    <recommendedName>
        <fullName evidence="4">Transposase</fullName>
    </recommendedName>
</protein>
<name>A0A4S3JCM4_9EURO</name>
<dbReference type="VEuPathDB" id="FungiDB:EYZ11_007582"/>
<comment type="caution">
    <text evidence="2">The sequence shown here is derived from an EMBL/GenBank/DDBJ whole genome shotgun (WGS) entry which is preliminary data.</text>
</comment>
<gene>
    <name evidence="2" type="ORF">EYZ11_007582</name>
</gene>
<evidence type="ECO:0000313" key="3">
    <source>
        <dbReference type="Proteomes" id="UP000308092"/>
    </source>
</evidence>
<evidence type="ECO:0000313" key="2">
    <source>
        <dbReference type="EMBL" id="THC92939.1"/>
    </source>
</evidence>
<feature type="region of interest" description="Disordered" evidence="1">
    <location>
        <begin position="1"/>
        <end position="25"/>
    </location>
</feature>
<keyword evidence="3" id="KW-1185">Reference proteome</keyword>
<sequence>MPFTDSHATQYLAVRPRKKPPSHTAAQYDVMRLHMRAEIYYAR</sequence>
<evidence type="ECO:0008006" key="4">
    <source>
        <dbReference type="Google" id="ProtNLM"/>
    </source>
</evidence>
<dbReference type="EMBL" id="SOSA01000298">
    <property type="protein sequence ID" value="THC92939.1"/>
    <property type="molecule type" value="Genomic_DNA"/>
</dbReference>
<evidence type="ECO:0000256" key="1">
    <source>
        <dbReference type="SAM" id="MobiDB-lite"/>
    </source>
</evidence>
<reference evidence="2 3" key="1">
    <citation type="submission" date="2019-03" db="EMBL/GenBank/DDBJ databases">
        <title>The genome sequence of a newly discovered highly antifungal drug resistant Aspergillus species, Aspergillus tanneri NIH 1004.</title>
        <authorList>
            <person name="Mounaud S."/>
            <person name="Singh I."/>
            <person name="Joardar V."/>
            <person name="Pakala S."/>
            <person name="Pakala S."/>
            <person name="Venepally P."/>
            <person name="Hoover J."/>
            <person name="Nierman W."/>
            <person name="Chung J."/>
            <person name="Losada L."/>
        </authorList>
    </citation>
    <scope>NUCLEOTIDE SEQUENCE [LARGE SCALE GENOMIC DNA]</scope>
    <source>
        <strain evidence="2 3">NIH1004</strain>
    </source>
</reference>
<accession>A0A4S3JCM4</accession>
<dbReference type="AlphaFoldDB" id="A0A4S3JCM4"/>